<evidence type="ECO:0000313" key="2">
    <source>
        <dbReference type="EMBL" id="KAK4122670.1"/>
    </source>
</evidence>
<feature type="compositionally biased region" description="Basic and acidic residues" evidence="1">
    <location>
        <begin position="132"/>
        <end position="141"/>
    </location>
</feature>
<organism evidence="2 3">
    <name type="scientific">Parathielavia appendiculata</name>
    <dbReference type="NCBI Taxonomy" id="2587402"/>
    <lineage>
        <taxon>Eukaryota</taxon>
        <taxon>Fungi</taxon>
        <taxon>Dikarya</taxon>
        <taxon>Ascomycota</taxon>
        <taxon>Pezizomycotina</taxon>
        <taxon>Sordariomycetes</taxon>
        <taxon>Sordariomycetidae</taxon>
        <taxon>Sordariales</taxon>
        <taxon>Chaetomiaceae</taxon>
        <taxon>Parathielavia</taxon>
    </lineage>
</organism>
<feature type="compositionally biased region" description="Basic residues" evidence="1">
    <location>
        <begin position="142"/>
        <end position="151"/>
    </location>
</feature>
<comment type="caution">
    <text evidence="2">The sequence shown here is derived from an EMBL/GenBank/DDBJ whole genome shotgun (WGS) entry which is preliminary data.</text>
</comment>
<evidence type="ECO:0000313" key="3">
    <source>
        <dbReference type="Proteomes" id="UP001302602"/>
    </source>
</evidence>
<proteinExistence type="predicted"/>
<protein>
    <submittedName>
        <fullName evidence="2">Uncharacterized protein</fullName>
    </submittedName>
</protein>
<dbReference type="GeneID" id="87824302"/>
<feature type="region of interest" description="Disordered" evidence="1">
    <location>
        <begin position="132"/>
        <end position="166"/>
    </location>
</feature>
<sequence>MTYCWSGHPIRLKRARHLTKLLIPTNPFQPAVKSNFKIPYSTHHSQKHLIAHPIPNPGCSKQNSPSRLGIHQSEIHMPSTTCVPHTRPSPLLASDSSAYLAVTPANHTAASSPSRPNPVVVPCSLHVISHEPAKPYIEKSKPNHRPRHRQRWGSGSGPKANKRRGFTGRNHHMAWFEVRPYLILAR</sequence>
<reference evidence="2" key="1">
    <citation type="journal article" date="2023" name="Mol. Phylogenet. Evol.">
        <title>Genome-scale phylogeny and comparative genomics of the fungal order Sordariales.</title>
        <authorList>
            <person name="Hensen N."/>
            <person name="Bonometti L."/>
            <person name="Westerberg I."/>
            <person name="Brannstrom I.O."/>
            <person name="Guillou S."/>
            <person name="Cros-Aarteil S."/>
            <person name="Calhoun S."/>
            <person name="Haridas S."/>
            <person name="Kuo A."/>
            <person name="Mondo S."/>
            <person name="Pangilinan J."/>
            <person name="Riley R."/>
            <person name="LaButti K."/>
            <person name="Andreopoulos B."/>
            <person name="Lipzen A."/>
            <person name="Chen C."/>
            <person name="Yan M."/>
            <person name="Daum C."/>
            <person name="Ng V."/>
            <person name="Clum A."/>
            <person name="Steindorff A."/>
            <person name="Ohm R.A."/>
            <person name="Martin F."/>
            <person name="Silar P."/>
            <person name="Natvig D.O."/>
            <person name="Lalanne C."/>
            <person name="Gautier V."/>
            <person name="Ament-Velasquez S.L."/>
            <person name="Kruys A."/>
            <person name="Hutchinson M.I."/>
            <person name="Powell A.J."/>
            <person name="Barry K."/>
            <person name="Miller A.N."/>
            <person name="Grigoriev I.V."/>
            <person name="Debuchy R."/>
            <person name="Gladieux P."/>
            <person name="Hiltunen Thoren M."/>
            <person name="Johannesson H."/>
        </authorList>
    </citation>
    <scope>NUCLEOTIDE SEQUENCE</scope>
    <source>
        <strain evidence="2">CBS 731.68</strain>
    </source>
</reference>
<name>A0AAN6TXM7_9PEZI</name>
<dbReference type="EMBL" id="MU853230">
    <property type="protein sequence ID" value="KAK4122670.1"/>
    <property type="molecule type" value="Genomic_DNA"/>
</dbReference>
<dbReference type="Proteomes" id="UP001302602">
    <property type="component" value="Unassembled WGS sequence"/>
</dbReference>
<dbReference type="AlphaFoldDB" id="A0AAN6TXM7"/>
<evidence type="ECO:0000256" key="1">
    <source>
        <dbReference type="SAM" id="MobiDB-lite"/>
    </source>
</evidence>
<reference evidence="2" key="2">
    <citation type="submission" date="2023-05" db="EMBL/GenBank/DDBJ databases">
        <authorList>
            <consortium name="Lawrence Berkeley National Laboratory"/>
            <person name="Steindorff A."/>
            <person name="Hensen N."/>
            <person name="Bonometti L."/>
            <person name="Westerberg I."/>
            <person name="Brannstrom I.O."/>
            <person name="Guillou S."/>
            <person name="Cros-Aarteil S."/>
            <person name="Calhoun S."/>
            <person name="Haridas S."/>
            <person name="Kuo A."/>
            <person name="Mondo S."/>
            <person name="Pangilinan J."/>
            <person name="Riley R."/>
            <person name="Labutti K."/>
            <person name="Andreopoulos B."/>
            <person name="Lipzen A."/>
            <person name="Chen C."/>
            <person name="Yanf M."/>
            <person name="Daum C."/>
            <person name="Ng V."/>
            <person name="Clum A."/>
            <person name="Ohm R."/>
            <person name="Martin F."/>
            <person name="Silar P."/>
            <person name="Natvig D."/>
            <person name="Lalanne C."/>
            <person name="Gautier V."/>
            <person name="Ament-Velasquez S.L."/>
            <person name="Kruys A."/>
            <person name="Hutchinson M.I."/>
            <person name="Powell A.J."/>
            <person name="Barry K."/>
            <person name="Miller A.N."/>
            <person name="Grigoriev I.V."/>
            <person name="Debuchy R."/>
            <person name="Gladieux P."/>
            <person name="Thoren M.H."/>
            <person name="Johannesson H."/>
        </authorList>
    </citation>
    <scope>NUCLEOTIDE SEQUENCE</scope>
    <source>
        <strain evidence="2">CBS 731.68</strain>
    </source>
</reference>
<gene>
    <name evidence="2" type="ORF">N657DRAFT_473411</name>
</gene>
<keyword evidence="3" id="KW-1185">Reference proteome</keyword>
<dbReference type="RefSeq" id="XP_062646441.1">
    <property type="nucleotide sequence ID" value="XM_062787532.1"/>
</dbReference>
<accession>A0AAN6TXM7</accession>